<keyword evidence="4" id="KW-0560">Oxidoreductase</keyword>
<dbReference type="Proteomes" id="UP000032101">
    <property type="component" value="Unassembled WGS sequence"/>
</dbReference>
<dbReference type="OrthoDB" id="8995821at2"/>
<evidence type="ECO:0000256" key="2">
    <source>
        <dbReference type="ARBA" id="ARBA00009410"/>
    </source>
</evidence>
<dbReference type="PANTHER" id="PTHR13847:SF286">
    <property type="entry name" value="D-AMINO ACID DEHYDROGENASE"/>
    <property type="match status" value="1"/>
</dbReference>
<dbReference type="GO" id="GO:0016491">
    <property type="term" value="F:oxidoreductase activity"/>
    <property type="evidence" value="ECO:0007669"/>
    <property type="project" value="UniProtKB-KW"/>
</dbReference>
<dbReference type="InterPro" id="IPR036188">
    <property type="entry name" value="FAD/NAD-bd_sf"/>
</dbReference>
<reference evidence="6 7" key="1">
    <citation type="submission" date="2015-01" db="EMBL/GenBank/DDBJ databases">
        <title>Draft Genome Sequence of the Biocontrol and Plant Growth-Promoting Rhizobacteria (PGPR) Pseudomonas fluorescens UM270.</title>
        <authorList>
            <person name="Hernandez-Salmeron J.E."/>
            <person name="Santoyo G."/>
            <person name="Moreno-Hagelsieb G."/>
            <person name="Hernandez-Leon R."/>
        </authorList>
    </citation>
    <scope>NUCLEOTIDE SEQUENCE [LARGE SCALE GENOMIC DNA]</scope>
    <source>
        <strain evidence="6 7">UM270</strain>
    </source>
</reference>
<proteinExistence type="inferred from homology"/>
<feature type="domain" description="FAD dependent oxidoreductase" evidence="5">
    <location>
        <begin position="7"/>
        <end position="329"/>
    </location>
</feature>
<gene>
    <name evidence="6" type="ORF">RL74_04835</name>
</gene>
<dbReference type="RefSeq" id="WP_042728689.1">
    <property type="nucleotide sequence ID" value="NZ_JXNZ01000027.1"/>
</dbReference>
<sequence>MNSDFEVAVIGGGIIGLTTAALLSERGIDTLLVERTRCGYAGATAHTGGICRAFEPNPALARMAQVVGLKPGETEVEAILRRHETVTGALYRLPADGPPPSSDAPLRRLSAHEAQVLVGRPVTDSGAYYHEATAAVSDVHSTMNGLRTALRQRGCLIERCDVQRLMERNTHVEIHSQETLYRARWVINAAGAGSPALSLIDVSQVRTLPYFKFRGPSVPTLPCIDFVAGTYALPLSDTLLQSTTAIRPSLEEIEGDRRHLRLMVEDCRQRLRGLLGETDEYSLLSMDLATDLYTADGLPRLGAQYPGSRIWLATGLNGVGYKYAYPIASRLYDQIARLR</sequence>
<keyword evidence="3" id="KW-0285">Flavoprotein</keyword>
<organism evidence="6 7">
    <name type="scientific">Pseudomonas fluorescens</name>
    <dbReference type="NCBI Taxonomy" id="294"/>
    <lineage>
        <taxon>Bacteria</taxon>
        <taxon>Pseudomonadati</taxon>
        <taxon>Pseudomonadota</taxon>
        <taxon>Gammaproteobacteria</taxon>
        <taxon>Pseudomonadales</taxon>
        <taxon>Pseudomonadaceae</taxon>
        <taxon>Pseudomonas</taxon>
    </lineage>
</organism>
<dbReference type="GO" id="GO:0005737">
    <property type="term" value="C:cytoplasm"/>
    <property type="evidence" value="ECO:0007669"/>
    <property type="project" value="TreeGrafter"/>
</dbReference>
<dbReference type="AlphaFoldDB" id="A0A0D0NNA6"/>
<dbReference type="PANTHER" id="PTHR13847">
    <property type="entry name" value="SARCOSINE DEHYDROGENASE-RELATED"/>
    <property type="match status" value="1"/>
</dbReference>
<dbReference type="EMBL" id="JXNZ01000027">
    <property type="protein sequence ID" value="KIQ60586.1"/>
    <property type="molecule type" value="Genomic_DNA"/>
</dbReference>
<protein>
    <recommendedName>
        <fullName evidence="5">FAD dependent oxidoreductase domain-containing protein</fullName>
    </recommendedName>
</protein>
<dbReference type="SUPFAM" id="SSF51905">
    <property type="entry name" value="FAD/NAD(P)-binding domain"/>
    <property type="match status" value="1"/>
</dbReference>
<accession>A0A0D0NNA6</accession>
<evidence type="ECO:0000256" key="4">
    <source>
        <dbReference type="ARBA" id="ARBA00023002"/>
    </source>
</evidence>
<comment type="caution">
    <text evidence="6">The sequence shown here is derived from an EMBL/GenBank/DDBJ whole genome shotgun (WGS) entry which is preliminary data.</text>
</comment>
<dbReference type="PRINTS" id="PR00420">
    <property type="entry name" value="RNGMNOXGNASE"/>
</dbReference>
<name>A0A0D0NNA6_PSEFL</name>
<comment type="cofactor">
    <cofactor evidence="1">
        <name>FAD</name>
        <dbReference type="ChEBI" id="CHEBI:57692"/>
    </cofactor>
</comment>
<dbReference type="PATRIC" id="fig|294.124.peg.988"/>
<dbReference type="Gene3D" id="3.30.9.10">
    <property type="entry name" value="D-Amino Acid Oxidase, subunit A, domain 2"/>
    <property type="match status" value="1"/>
</dbReference>
<evidence type="ECO:0000256" key="1">
    <source>
        <dbReference type="ARBA" id="ARBA00001974"/>
    </source>
</evidence>
<dbReference type="Pfam" id="PF01266">
    <property type="entry name" value="DAO"/>
    <property type="match status" value="1"/>
</dbReference>
<evidence type="ECO:0000313" key="7">
    <source>
        <dbReference type="Proteomes" id="UP000032101"/>
    </source>
</evidence>
<evidence type="ECO:0000256" key="3">
    <source>
        <dbReference type="ARBA" id="ARBA00022630"/>
    </source>
</evidence>
<dbReference type="InterPro" id="IPR006076">
    <property type="entry name" value="FAD-dep_OxRdtase"/>
</dbReference>
<evidence type="ECO:0000259" key="5">
    <source>
        <dbReference type="Pfam" id="PF01266"/>
    </source>
</evidence>
<dbReference type="Gene3D" id="3.50.50.60">
    <property type="entry name" value="FAD/NAD(P)-binding domain"/>
    <property type="match status" value="2"/>
</dbReference>
<evidence type="ECO:0000313" key="6">
    <source>
        <dbReference type="EMBL" id="KIQ60586.1"/>
    </source>
</evidence>
<comment type="similarity">
    <text evidence="2">Belongs to the DadA oxidoreductase family.</text>
</comment>